<name>A0A1M7RAY3_9ACTN</name>
<dbReference type="EMBL" id="FRCS01000009">
    <property type="protein sequence ID" value="SHN43228.1"/>
    <property type="molecule type" value="Genomic_DNA"/>
</dbReference>
<dbReference type="Proteomes" id="UP000184440">
    <property type="component" value="Unassembled WGS sequence"/>
</dbReference>
<organism evidence="1 2">
    <name type="scientific">Cryptosporangium aurantiacum</name>
    <dbReference type="NCBI Taxonomy" id="134849"/>
    <lineage>
        <taxon>Bacteria</taxon>
        <taxon>Bacillati</taxon>
        <taxon>Actinomycetota</taxon>
        <taxon>Actinomycetes</taxon>
        <taxon>Cryptosporangiales</taxon>
        <taxon>Cryptosporangiaceae</taxon>
        <taxon>Cryptosporangium</taxon>
    </lineage>
</organism>
<dbReference type="STRING" id="134849.SAMN05443668_10983"/>
<dbReference type="AlphaFoldDB" id="A0A1M7RAY3"/>
<proteinExistence type="predicted"/>
<evidence type="ECO:0008006" key="3">
    <source>
        <dbReference type="Google" id="ProtNLM"/>
    </source>
</evidence>
<accession>A0A1M7RAY3</accession>
<gene>
    <name evidence="1" type="ORF">SAMN05443668_10983</name>
</gene>
<evidence type="ECO:0000313" key="2">
    <source>
        <dbReference type="Proteomes" id="UP000184440"/>
    </source>
</evidence>
<dbReference type="RefSeq" id="WP_073260702.1">
    <property type="nucleotide sequence ID" value="NZ_FRCS01000009.1"/>
</dbReference>
<dbReference type="OrthoDB" id="7171245at2"/>
<sequence length="327" mass="36810">MAPFRRQSVPVPTVDRTMGDPGAARLLADVERRDWRAVHEFLRGVEDPGALDFYVGLISRSKGVQAWAGEWAEAEPRSHLPMLVRGAHAIDWAWMARGAKWASKTSRAQFQIFLRRLRFAHDYLTEAAARNPHDPTAWSELIVCGVGMGLGVEEAQRRFREAVARSRWHLGAHAGLFMQLCRKWGGSDELMHGFAVDTAASAPPETGLAVLVADAHIERWLYLGREGGKSQEHLLRPDTRAELHAAADRSVRHPAYRGRLGWQSDHNRLAMPFWLADEFDAAAEMFDVLGDQVTTSPWMYFGGEPGEHFVRARAECYRRRTAPALPR</sequence>
<keyword evidence="2" id="KW-1185">Reference proteome</keyword>
<protein>
    <recommendedName>
        <fullName evidence="3">DUF4034 domain-containing protein</fullName>
    </recommendedName>
</protein>
<reference evidence="1 2" key="1">
    <citation type="submission" date="2016-11" db="EMBL/GenBank/DDBJ databases">
        <authorList>
            <person name="Jaros S."/>
            <person name="Januszkiewicz K."/>
            <person name="Wedrychowicz H."/>
        </authorList>
    </citation>
    <scope>NUCLEOTIDE SEQUENCE [LARGE SCALE GENOMIC DNA]</scope>
    <source>
        <strain evidence="1 2">DSM 46144</strain>
    </source>
</reference>
<evidence type="ECO:0000313" key="1">
    <source>
        <dbReference type="EMBL" id="SHN43228.1"/>
    </source>
</evidence>